<dbReference type="InterPro" id="IPR026960">
    <property type="entry name" value="RVT-Znf"/>
</dbReference>
<protein>
    <submittedName>
        <fullName evidence="2">Reverse transcriptase domain</fullName>
    </submittedName>
</protein>
<dbReference type="Proteomes" id="UP000694240">
    <property type="component" value="Chromosome 13"/>
</dbReference>
<keyword evidence="2" id="KW-0548">Nucleotidyltransferase</keyword>
<dbReference type="PANTHER" id="PTHR33116:SF76">
    <property type="entry name" value="DUF4283 DOMAIN-CONTAINING PROTEIN"/>
    <property type="match status" value="1"/>
</dbReference>
<gene>
    <name evidence="2" type="ORF">ISN45_Aa08g017120</name>
</gene>
<comment type="caution">
    <text evidence="2">The sequence shown here is derived from an EMBL/GenBank/DDBJ whole genome shotgun (WGS) entry which is preliminary data.</text>
</comment>
<keyword evidence="3" id="KW-1185">Reference proteome</keyword>
<evidence type="ECO:0000259" key="1">
    <source>
        <dbReference type="PROSITE" id="PS50878"/>
    </source>
</evidence>
<dbReference type="AlphaFoldDB" id="A0A8T1XHQ7"/>
<evidence type="ECO:0000313" key="2">
    <source>
        <dbReference type="EMBL" id="KAG7534133.1"/>
    </source>
</evidence>
<dbReference type="PANTHER" id="PTHR33116">
    <property type="entry name" value="REVERSE TRANSCRIPTASE ZINC-BINDING DOMAIN-CONTAINING PROTEIN-RELATED-RELATED"/>
    <property type="match status" value="1"/>
</dbReference>
<accession>A0A8T1XHQ7</accession>
<reference evidence="2 3" key="1">
    <citation type="submission" date="2020-12" db="EMBL/GenBank/DDBJ databases">
        <title>Concerted genomic and epigenomic changes stabilize Arabidopsis allopolyploids.</title>
        <authorList>
            <person name="Chen Z."/>
        </authorList>
    </citation>
    <scope>NUCLEOTIDE SEQUENCE [LARGE SCALE GENOMIC DNA]</scope>
    <source>
        <strain evidence="2">Allo738</strain>
        <tissue evidence="2">Leaf</tissue>
    </source>
</reference>
<dbReference type="Pfam" id="PF13966">
    <property type="entry name" value="zf-RVT"/>
    <property type="match status" value="1"/>
</dbReference>
<keyword evidence="2" id="KW-0695">RNA-directed DNA polymerase</keyword>
<keyword evidence="2" id="KW-0808">Transferase</keyword>
<dbReference type="PROSITE" id="PS50878">
    <property type="entry name" value="RT_POL"/>
    <property type="match status" value="1"/>
</dbReference>
<dbReference type="InterPro" id="IPR000477">
    <property type="entry name" value="RT_dom"/>
</dbReference>
<proteinExistence type="predicted"/>
<evidence type="ECO:0000313" key="3">
    <source>
        <dbReference type="Proteomes" id="UP000694240"/>
    </source>
</evidence>
<dbReference type="CDD" id="cd01650">
    <property type="entry name" value="RT_nLTR_like"/>
    <property type="match status" value="1"/>
</dbReference>
<sequence>MAISGARGPWRVTFLRAVWVQFGLSGGRHGTDASCLRDNNLADLPSRGAFYTWSNHQQDNPIIRKLDRALVNTEWLSVFPSALAVFDPPGDSDHAPCIISIDNMPGRSKKCFKYFSFLSSHASYLSSLSAVWEEDIAVGSHMFSLGQRLKAAKMFCKRLNRQRFSNIQQRTDQALSQLENLQIALLTSPTDSLFREEHMARKKWDFFAAALESFYRQKSRIRWLHEGDANTRFFHRAVIAHHATNLIKYLRGPDDSRVENVDQLKGMVVAYYTHLLGTPSDIQSPFSVDRIRAIHPFRCDSSLALKLTAIPSEAEITQILFSMPRNKAPGPDGFPVEFFVEAWPVVKDCTVAAVREFFLTGHLLRRFNATAITLIPKVTGTDQLTQFRPVSCCTTIYKVITRLISKRLKLFIDQAVQNNQVGFIKGRLLCENVLLASELVDNFQAEGNTTRGCLQVDLTKAYDNVNWDFLINILKALDLPPMFINWIWMCISTPSYSIAFNGELVGFFQGMKGIRQGDPMSSHLFVLVMDILAKSLDLGAVNGLFTLHPKCCAPLITHLSFADDVLIFCDGAESSIAGILNILDEFKNGSGLGINRQKTALLLDGGDFERSRLLAAGLGVTHGSLPVRYLGVPLMAQKMKRQDYQPLLDRINQRFTAWTARHLSFAGRLQLLKSVIYSTINFWASIFILPNQCLLKLEQMCNAFLWSGAPNSARGAKISWDIVCSSKESGGLGLRRLSSWNKVLALKLLWLLFTAAGSLWVSWIRVNLIGRRNFWDLNPSVAGSWIWRKLCKLRPLARPFLYCEVGSGVTASFWHDNWTGYGPLLAMAGNNGPQLSGLPYDAVVRDALRGRDWWIASSRSRNPVIVMLKRCLPDAMNVFECQHDDSYLWKLDNHAPSNKFSTANTWQALHPSATSVPWHNAVWFKYRVPKHAFISWVVTWNRLHTRDRLTRWGLAIPEVCVLCNDLAESRDHLFFQCQFSSEIWGFFAAAARLNPPTQYMDCLIWLLSASRDKNLSLIIKLIFQASIYFIWKERNLRIHSGAARHSNLIIKEIQLIVRARLVPLSRAQSSLQPGSSLLLLGEAVRVTVYSPTTKDFTSFNVMDNVDLPSRLFADRQEPVGDRVNMYFKLNTIKAVLKALTPKELETIRPCFGKLLDIYSKPIFSGKLAHFLLIRQLNVVKRP</sequence>
<dbReference type="Pfam" id="PF00078">
    <property type="entry name" value="RVT_1"/>
    <property type="match status" value="1"/>
</dbReference>
<dbReference type="EMBL" id="JAEFBK010000013">
    <property type="protein sequence ID" value="KAG7534133.1"/>
    <property type="molecule type" value="Genomic_DNA"/>
</dbReference>
<organism evidence="2 3">
    <name type="scientific">Arabidopsis thaliana x Arabidopsis arenosa</name>
    <dbReference type="NCBI Taxonomy" id="1240361"/>
    <lineage>
        <taxon>Eukaryota</taxon>
        <taxon>Viridiplantae</taxon>
        <taxon>Streptophyta</taxon>
        <taxon>Embryophyta</taxon>
        <taxon>Tracheophyta</taxon>
        <taxon>Spermatophyta</taxon>
        <taxon>Magnoliopsida</taxon>
        <taxon>eudicotyledons</taxon>
        <taxon>Gunneridae</taxon>
        <taxon>Pentapetalae</taxon>
        <taxon>rosids</taxon>
        <taxon>malvids</taxon>
        <taxon>Brassicales</taxon>
        <taxon>Brassicaceae</taxon>
        <taxon>Camelineae</taxon>
        <taxon>Arabidopsis</taxon>
    </lineage>
</organism>
<dbReference type="GO" id="GO:0003964">
    <property type="term" value="F:RNA-directed DNA polymerase activity"/>
    <property type="evidence" value="ECO:0007669"/>
    <property type="project" value="UniProtKB-KW"/>
</dbReference>
<feature type="domain" description="Reverse transcriptase" evidence="1">
    <location>
        <begin position="356"/>
        <end position="634"/>
    </location>
</feature>
<name>A0A8T1XHQ7_9BRAS</name>